<dbReference type="Proteomes" id="UP000789366">
    <property type="component" value="Unassembled WGS sequence"/>
</dbReference>
<protein>
    <submittedName>
        <fullName evidence="1">11826_t:CDS:1</fullName>
    </submittedName>
</protein>
<name>A0ACA9PCF6_9GLOM</name>
<evidence type="ECO:0000313" key="2">
    <source>
        <dbReference type="Proteomes" id="UP000789366"/>
    </source>
</evidence>
<evidence type="ECO:0000313" key="1">
    <source>
        <dbReference type="EMBL" id="CAG8702774.1"/>
    </source>
</evidence>
<gene>
    <name evidence="1" type="ORF">SPELUC_LOCUS11361</name>
</gene>
<reference evidence="1" key="1">
    <citation type="submission" date="2021-06" db="EMBL/GenBank/DDBJ databases">
        <authorList>
            <person name="Kallberg Y."/>
            <person name="Tangrot J."/>
            <person name="Rosling A."/>
        </authorList>
    </citation>
    <scope>NUCLEOTIDE SEQUENCE</scope>
    <source>
        <strain evidence="1">28 12/20/2015</strain>
    </source>
</reference>
<organism evidence="1 2">
    <name type="scientific">Cetraspora pellucida</name>
    <dbReference type="NCBI Taxonomy" id="1433469"/>
    <lineage>
        <taxon>Eukaryota</taxon>
        <taxon>Fungi</taxon>
        <taxon>Fungi incertae sedis</taxon>
        <taxon>Mucoromycota</taxon>
        <taxon>Glomeromycotina</taxon>
        <taxon>Glomeromycetes</taxon>
        <taxon>Diversisporales</taxon>
        <taxon>Gigasporaceae</taxon>
        <taxon>Cetraspora</taxon>
    </lineage>
</organism>
<dbReference type="EMBL" id="CAJVPW010023887">
    <property type="protein sequence ID" value="CAG8702774.1"/>
    <property type="molecule type" value="Genomic_DNA"/>
</dbReference>
<keyword evidence="2" id="KW-1185">Reference proteome</keyword>
<proteinExistence type="predicted"/>
<accession>A0ACA9PCF6</accession>
<sequence>MPKYSKYYVVFNGYIPGVYNTLEECDEQVNNFVSSYYKDFSSLDEANEAFKKRKKDDSENATSLYLFEFTNILQILENDNDKEKLTISTENKNIYLITGEVYFLHIFEHKDITENKIANKLARHGTTIKMNESKKLSPYNAFMKTNLLIIKKNNPELDHNAALKLVASM</sequence>
<comment type="caution">
    <text evidence="1">The sequence shown here is derived from an EMBL/GenBank/DDBJ whole genome shotgun (WGS) entry which is preliminary data.</text>
</comment>